<dbReference type="RefSeq" id="WP_289412116.1">
    <property type="nucleotide sequence ID" value="NZ_JAQIBD010000001.1"/>
</dbReference>
<protein>
    <submittedName>
        <fullName evidence="1">Uncharacterized protein</fullName>
    </submittedName>
</protein>
<keyword evidence="2" id="KW-1185">Reference proteome</keyword>
<proteinExistence type="predicted"/>
<dbReference type="Proteomes" id="UP001169069">
    <property type="component" value="Unassembled WGS sequence"/>
</dbReference>
<evidence type="ECO:0000313" key="2">
    <source>
        <dbReference type="Proteomes" id="UP001169069"/>
    </source>
</evidence>
<reference evidence="1" key="1">
    <citation type="submission" date="2023-01" db="EMBL/GenBank/DDBJ databases">
        <title>Sulfurovum sp. zt1-1 genome assembly.</title>
        <authorList>
            <person name="Wang J."/>
        </authorList>
    </citation>
    <scope>NUCLEOTIDE SEQUENCE</scope>
    <source>
        <strain evidence="1">Zt1-1</strain>
    </source>
</reference>
<organism evidence="1 2">
    <name type="scientific">Sulfurovum zhangzhouensis</name>
    <dbReference type="NCBI Taxonomy" id="3019067"/>
    <lineage>
        <taxon>Bacteria</taxon>
        <taxon>Pseudomonadati</taxon>
        <taxon>Campylobacterota</taxon>
        <taxon>Epsilonproteobacteria</taxon>
        <taxon>Campylobacterales</taxon>
        <taxon>Sulfurovaceae</taxon>
        <taxon>Sulfurovum</taxon>
    </lineage>
</organism>
<comment type="caution">
    <text evidence="1">The sequence shown here is derived from an EMBL/GenBank/DDBJ whole genome shotgun (WGS) entry which is preliminary data.</text>
</comment>
<accession>A0ABT7QVH7</accession>
<sequence>MEHHVIIEKLCSCAKRDGLSQVVTFDTKESAKNAAETQLSFMESSFCGKHNFDITEVDDHYVIGMLGGGCGCGTQHMH</sequence>
<name>A0ABT7QVH7_9BACT</name>
<dbReference type="EMBL" id="JAQIBD010000001">
    <property type="protein sequence ID" value="MDM5270840.1"/>
    <property type="molecule type" value="Genomic_DNA"/>
</dbReference>
<evidence type="ECO:0000313" key="1">
    <source>
        <dbReference type="EMBL" id="MDM5270840.1"/>
    </source>
</evidence>
<gene>
    <name evidence="1" type="ORF">PGH07_01460</name>
</gene>